<protein>
    <submittedName>
        <fullName evidence="1">Uncharacterized protein</fullName>
    </submittedName>
</protein>
<accession>A0AAE6RDX8</accession>
<dbReference type="AlphaFoldDB" id="A0AAE6RDX8"/>
<proteinExistence type="predicted"/>
<sequence>MDSVRSCYHPIDAAILWCDLTDHTAEILQVEISHSGELLRHFPQWPFLHFHVEQIYEAIACGELPATFLGGPITPSNPTERVYWSIRRPDLRAWFALNHPEDKPSFLFPKNTDHLECVNLSVFMAVQAERDFYAREYEKMHQAFDSLVEEMAAYKAQEHELASQFVAAGPASEASTKVHHTIIGALLAVMLEKSKSGQPRSIYKTQTAVVDAITTLFPGIAGLSKRTLDRKFAQARRLLAQAVEAEHRIARQ</sequence>
<evidence type="ECO:0000313" key="1">
    <source>
        <dbReference type="EMBL" id="QHB28829.1"/>
    </source>
</evidence>
<dbReference type="Proteomes" id="UP000464593">
    <property type="component" value="Chromosome"/>
</dbReference>
<organism evidence="1 2">
    <name type="scientific">Pseudomonas monteilii</name>
    <dbReference type="NCBI Taxonomy" id="76759"/>
    <lineage>
        <taxon>Bacteria</taxon>
        <taxon>Pseudomonadati</taxon>
        <taxon>Pseudomonadota</taxon>
        <taxon>Gammaproteobacteria</taxon>
        <taxon>Pseudomonadales</taxon>
        <taxon>Pseudomonadaceae</taxon>
        <taxon>Pseudomonas</taxon>
    </lineage>
</organism>
<dbReference type="EMBL" id="CP040324">
    <property type="protein sequence ID" value="QHB28829.1"/>
    <property type="molecule type" value="Genomic_DNA"/>
</dbReference>
<reference evidence="1 2" key="1">
    <citation type="submission" date="2019-05" db="EMBL/GenBank/DDBJ databases">
        <title>Complete genome sequence of Pseudomonas Pseudomonas resinovorans.</title>
        <authorList>
            <person name="Chen H.-P."/>
        </authorList>
    </citation>
    <scope>NUCLEOTIDE SEQUENCE [LARGE SCALE GENOMIC DNA]</scope>
    <source>
        <strain evidence="1 2">TCU-CK1</strain>
    </source>
</reference>
<gene>
    <name evidence="1" type="ORF">TCK1_3483</name>
</gene>
<evidence type="ECO:0000313" key="2">
    <source>
        <dbReference type="Proteomes" id="UP000464593"/>
    </source>
</evidence>
<name>A0AAE6RDX8_9PSED</name>